<reference evidence="2" key="1">
    <citation type="submission" date="2022-03" db="EMBL/GenBank/DDBJ databases">
        <authorList>
            <person name="Martin H S."/>
        </authorList>
    </citation>
    <scope>NUCLEOTIDE SEQUENCE</scope>
</reference>
<organism evidence="2 3">
    <name type="scientific">Iphiclides podalirius</name>
    <name type="common">scarce swallowtail</name>
    <dbReference type="NCBI Taxonomy" id="110791"/>
    <lineage>
        <taxon>Eukaryota</taxon>
        <taxon>Metazoa</taxon>
        <taxon>Ecdysozoa</taxon>
        <taxon>Arthropoda</taxon>
        <taxon>Hexapoda</taxon>
        <taxon>Insecta</taxon>
        <taxon>Pterygota</taxon>
        <taxon>Neoptera</taxon>
        <taxon>Endopterygota</taxon>
        <taxon>Lepidoptera</taxon>
        <taxon>Glossata</taxon>
        <taxon>Ditrysia</taxon>
        <taxon>Papilionoidea</taxon>
        <taxon>Papilionidae</taxon>
        <taxon>Papilioninae</taxon>
        <taxon>Iphiclides</taxon>
    </lineage>
</organism>
<accession>A0ABN8J4N0</accession>
<proteinExistence type="predicted"/>
<evidence type="ECO:0000313" key="2">
    <source>
        <dbReference type="EMBL" id="CAH2075670.1"/>
    </source>
</evidence>
<gene>
    <name evidence="2" type="ORF">IPOD504_LOCUS16997</name>
</gene>
<evidence type="ECO:0000256" key="1">
    <source>
        <dbReference type="SAM" id="MobiDB-lite"/>
    </source>
</evidence>
<dbReference type="EMBL" id="OW152820">
    <property type="protein sequence ID" value="CAH2075670.1"/>
    <property type="molecule type" value="Genomic_DNA"/>
</dbReference>
<dbReference type="Proteomes" id="UP000837857">
    <property type="component" value="Chromosome 8"/>
</dbReference>
<feature type="region of interest" description="Disordered" evidence="1">
    <location>
        <begin position="26"/>
        <end position="71"/>
    </location>
</feature>
<evidence type="ECO:0000313" key="3">
    <source>
        <dbReference type="Proteomes" id="UP000837857"/>
    </source>
</evidence>
<sequence>MGATKLSDLGPLPRYTGLRSAARAAFDAPINKQQIPSDKRPRSALTTERAPMPPNAAISPNDLPTYAPTHH</sequence>
<name>A0ABN8J4N0_9NEOP</name>
<feature type="non-terminal residue" evidence="2">
    <location>
        <position position="71"/>
    </location>
</feature>
<protein>
    <submittedName>
        <fullName evidence="2">Uncharacterized protein</fullName>
    </submittedName>
</protein>
<keyword evidence="3" id="KW-1185">Reference proteome</keyword>